<evidence type="ECO:0008006" key="4">
    <source>
        <dbReference type="Google" id="ProtNLM"/>
    </source>
</evidence>
<dbReference type="Proteomes" id="UP000689195">
    <property type="component" value="Unassembled WGS sequence"/>
</dbReference>
<organism evidence="2 3">
    <name type="scientific">Paramecium pentaurelia</name>
    <dbReference type="NCBI Taxonomy" id="43138"/>
    <lineage>
        <taxon>Eukaryota</taxon>
        <taxon>Sar</taxon>
        <taxon>Alveolata</taxon>
        <taxon>Ciliophora</taxon>
        <taxon>Intramacronucleata</taxon>
        <taxon>Oligohymenophorea</taxon>
        <taxon>Peniculida</taxon>
        <taxon>Parameciidae</taxon>
        <taxon>Paramecium</taxon>
    </lineage>
</organism>
<dbReference type="EMBL" id="CAJJDO010000084">
    <property type="protein sequence ID" value="CAD8185210.1"/>
    <property type="molecule type" value="Genomic_DNA"/>
</dbReference>
<name>A0A8S1W7H2_9CILI</name>
<accession>A0A8S1W7H2</accession>
<keyword evidence="1" id="KW-1133">Transmembrane helix</keyword>
<reference evidence="2" key="1">
    <citation type="submission" date="2021-01" db="EMBL/GenBank/DDBJ databases">
        <authorList>
            <consortium name="Genoscope - CEA"/>
            <person name="William W."/>
        </authorList>
    </citation>
    <scope>NUCLEOTIDE SEQUENCE</scope>
</reference>
<gene>
    <name evidence="2" type="ORF">PPENT_87.1.T0840226</name>
</gene>
<sequence length="88" mass="10749">MSLFFVLEDQQNEIIIETLIFISICLVLILQLTKFRQCTKQKTIYEQCYIKQSLQEFEQNKQQLTKYHMEKLHEDPKFKEWQQSSKKS</sequence>
<evidence type="ECO:0000313" key="2">
    <source>
        <dbReference type="EMBL" id="CAD8185210.1"/>
    </source>
</evidence>
<feature type="transmembrane region" description="Helical" evidence="1">
    <location>
        <begin position="14"/>
        <end position="32"/>
    </location>
</feature>
<keyword evidence="1" id="KW-0812">Transmembrane</keyword>
<dbReference type="AlphaFoldDB" id="A0A8S1W7H2"/>
<proteinExistence type="predicted"/>
<evidence type="ECO:0000256" key="1">
    <source>
        <dbReference type="SAM" id="Phobius"/>
    </source>
</evidence>
<evidence type="ECO:0000313" key="3">
    <source>
        <dbReference type="Proteomes" id="UP000689195"/>
    </source>
</evidence>
<keyword evidence="3" id="KW-1185">Reference proteome</keyword>
<comment type="caution">
    <text evidence="2">The sequence shown here is derived from an EMBL/GenBank/DDBJ whole genome shotgun (WGS) entry which is preliminary data.</text>
</comment>
<protein>
    <recommendedName>
        <fullName evidence="4">Transmembrane protein</fullName>
    </recommendedName>
</protein>
<dbReference type="OrthoDB" id="298392at2759"/>
<keyword evidence="1" id="KW-0472">Membrane</keyword>